<dbReference type="AlphaFoldDB" id="A0A397UQH9"/>
<gene>
    <name evidence="1" type="ORF">C2G38_2204490</name>
</gene>
<accession>A0A397UQH9</accession>
<name>A0A397UQH9_9GLOM</name>
<comment type="caution">
    <text evidence="1">The sequence shown here is derived from an EMBL/GenBank/DDBJ whole genome shotgun (WGS) entry which is preliminary data.</text>
</comment>
<evidence type="ECO:0000313" key="2">
    <source>
        <dbReference type="Proteomes" id="UP000266673"/>
    </source>
</evidence>
<proteinExistence type="predicted"/>
<reference evidence="1 2" key="1">
    <citation type="submission" date="2018-06" db="EMBL/GenBank/DDBJ databases">
        <title>Comparative genomics reveals the genomic features of Rhizophagus irregularis, R. cerebriforme, R. diaphanum and Gigaspora rosea, and their symbiotic lifestyle signature.</title>
        <authorList>
            <person name="Morin E."/>
            <person name="San Clemente H."/>
            <person name="Chen E.C.H."/>
            <person name="De La Providencia I."/>
            <person name="Hainaut M."/>
            <person name="Kuo A."/>
            <person name="Kohler A."/>
            <person name="Murat C."/>
            <person name="Tang N."/>
            <person name="Roy S."/>
            <person name="Loubradou J."/>
            <person name="Henrissat B."/>
            <person name="Grigoriev I.V."/>
            <person name="Corradi N."/>
            <person name="Roux C."/>
            <person name="Martin F.M."/>
        </authorList>
    </citation>
    <scope>NUCLEOTIDE SEQUENCE [LARGE SCALE GENOMIC DNA]</scope>
    <source>
        <strain evidence="1 2">DAOM 194757</strain>
    </source>
</reference>
<organism evidence="1 2">
    <name type="scientific">Gigaspora rosea</name>
    <dbReference type="NCBI Taxonomy" id="44941"/>
    <lineage>
        <taxon>Eukaryota</taxon>
        <taxon>Fungi</taxon>
        <taxon>Fungi incertae sedis</taxon>
        <taxon>Mucoromycota</taxon>
        <taxon>Glomeromycotina</taxon>
        <taxon>Glomeromycetes</taxon>
        <taxon>Diversisporales</taxon>
        <taxon>Gigasporaceae</taxon>
        <taxon>Gigaspora</taxon>
    </lineage>
</organism>
<evidence type="ECO:0000313" key="1">
    <source>
        <dbReference type="EMBL" id="RIB11039.1"/>
    </source>
</evidence>
<dbReference type="EMBL" id="QKWP01001179">
    <property type="protein sequence ID" value="RIB11039.1"/>
    <property type="molecule type" value="Genomic_DNA"/>
</dbReference>
<keyword evidence="2" id="KW-1185">Reference proteome</keyword>
<dbReference type="OrthoDB" id="2490426at2759"/>
<dbReference type="Proteomes" id="UP000266673">
    <property type="component" value="Unassembled WGS sequence"/>
</dbReference>
<protein>
    <submittedName>
        <fullName evidence="1">Uncharacterized protein</fullName>
    </submittedName>
</protein>
<sequence length="273" mass="31542">MGGLGIGKPFYYGEDEFNVELDDDLEVKIVELIQIKQREEESVEIYTYCFDTCAGQQDTKSLGMFDKTDVDEISHEAKIVEHEIEITIELEKAKMDEVENSSDGLLDWFTIIGDRYLEKYDDKDMLVIENELQAIDRSKTFEHCQESPETRHVNGTCKVDQSSTTKLDYDKKLVDKGFNIGMNMVENYYENEILVENIEFRMFINIRSAHMVNANGIIIVGNCYRHGIDDEKNTQIGLHNDRFGNIDHIGMCDIEHYNGIYNEDNGLVIMNIM</sequence>